<feature type="compositionally biased region" description="Basic and acidic residues" evidence="1">
    <location>
        <begin position="348"/>
        <end position="370"/>
    </location>
</feature>
<feature type="region of interest" description="Disordered" evidence="1">
    <location>
        <begin position="532"/>
        <end position="586"/>
    </location>
</feature>
<gene>
    <name evidence="2" type="ORF">SLS62_008443</name>
</gene>
<evidence type="ECO:0000256" key="1">
    <source>
        <dbReference type="SAM" id="MobiDB-lite"/>
    </source>
</evidence>
<dbReference type="Gene3D" id="3.40.50.10680">
    <property type="entry name" value="CofD-like domains"/>
    <property type="match status" value="2"/>
</dbReference>
<dbReference type="EMBL" id="JAKJXP020000078">
    <property type="protein sequence ID" value="KAK7749155.1"/>
    <property type="molecule type" value="Genomic_DNA"/>
</dbReference>
<feature type="region of interest" description="Disordered" evidence="1">
    <location>
        <begin position="326"/>
        <end position="402"/>
    </location>
</feature>
<feature type="compositionally biased region" description="Basic and acidic residues" evidence="1">
    <location>
        <begin position="572"/>
        <end position="586"/>
    </location>
</feature>
<feature type="compositionally biased region" description="Polar residues" evidence="1">
    <location>
        <begin position="283"/>
        <end position="292"/>
    </location>
</feature>
<feature type="region of interest" description="Disordered" evidence="1">
    <location>
        <begin position="235"/>
        <end position="296"/>
    </location>
</feature>
<dbReference type="Proteomes" id="UP001320420">
    <property type="component" value="Unassembled WGS sequence"/>
</dbReference>
<evidence type="ECO:0000313" key="2">
    <source>
        <dbReference type="EMBL" id="KAK7749155.1"/>
    </source>
</evidence>
<feature type="compositionally biased region" description="Polar residues" evidence="1">
    <location>
        <begin position="235"/>
        <end position="248"/>
    </location>
</feature>
<accession>A0AAN9UMK8</accession>
<dbReference type="PANTHER" id="PTHR31240">
    <property type="entry name" value="MATERNAL EFFECT EMBRYO ARREST 18"/>
    <property type="match status" value="1"/>
</dbReference>
<dbReference type="GO" id="GO:0043743">
    <property type="term" value="F:LPPG:FO 2-phospho-L-lactate transferase activity"/>
    <property type="evidence" value="ECO:0007669"/>
    <property type="project" value="InterPro"/>
</dbReference>
<dbReference type="InterPro" id="IPR002882">
    <property type="entry name" value="CofD"/>
</dbReference>
<dbReference type="AlphaFoldDB" id="A0AAN9UMK8"/>
<dbReference type="Pfam" id="PF01933">
    <property type="entry name" value="CofD"/>
    <property type="match status" value="1"/>
</dbReference>
<feature type="compositionally biased region" description="Low complexity" evidence="1">
    <location>
        <begin position="258"/>
        <end position="268"/>
    </location>
</feature>
<feature type="region of interest" description="Disordered" evidence="1">
    <location>
        <begin position="1"/>
        <end position="21"/>
    </location>
</feature>
<keyword evidence="3" id="KW-1185">Reference proteome</keyword>
<feature type="compositionally biased region" description="Acidic residues" evidence="1">
    <location>
        <begin position="371"/>
        <end position="397"/>
    </location>
</feature>
<feature type="compositionally biased region" description="Low complexity" evidence="1">
    <location>
        <begin position="8"/>
        <end position="19"/>
    </location>
</feature>
<evidence type="ECO:0000313" key="3">
    <source>
        <dbReference type="Proteomes" id="UP001320420"/>
    </source>
</evidence>
<organism evidence="2 3">
    <name type="scientific">Diatrype stigma</name>
    <dbReference type="NCBI Taxonomy" id="117547"/>
    <lineage>
        <taxon>Eukaryota</taxon>
        <taxon>Fungi</taxon>
        <taxon>Dikarya</taxon>
        <taxon>Ascomycota</taxon>
        <taxon>Pezizomycotina</taxon>
        <taxon>Sordariomycetes</taxon>
        <taxon>Xylariomycetidae</taxon>
        <taxon>Xylariales</taxon>
        <taxon>Diatrypaceae</taxon>
        <taxon>Diatrype</taxon>
    </lineage>
</organism>
<name>A0AAN9UMK8_9PEZI</name>
<protein>
    <submittedName>
        <fullName evidence="2">Uncharacterized protein</fullName>
    </submittedName>
</protein>
<comment type="caution">
    <text evidence="2">The sequence shown here is derived from an EMBL/GenBank/DDBJ whole genome shotgun (WGS) entry which is preliminary data.</text>
</comment>
<reference evidence="2 3" key="1">
    <citation type="submission" date="2024-02" db="EMBL/GenBank/DDBJ databases">
        <title>De novo assembly and annotation of 12 fungi associated with fruit tree decline syndrome in Ontario, Canada.</title>
        <authorList>
            <person name="Sulman M."/>
            <person name="Ellouze W."/>
            <person name="Ilyukhin E."/>
        </authorList>
    </citation>
    <scope>NUCLEOTIDE SEQUENCE [LARGE SCALE GENOMIC DNA]</scope>
    <source>
        <strain evidence="2 3">M11/M66-122</strain>
    </source>
</reference>
<feature type="compositionally biased region" description="Polar residues" evidence="1">
    <location>
        <begin position="534"/>
        <end position="554"/>
    </location>
</feature>
<proteinExistence type="predicted"/>
<dbReference type="SUPFAM" id="SSF142338">
    <property type="entry name" value="CofD-like"/>
    <property type="match status" value="1"/>
</dbReference>
<dbReference type="InterPro" id="IPR038136">
    <property type="entry name" value="CofD-like_dom_sf"/>
</dbReference>
<dbReference type="PANTHER" id="PTHR31240:SF0">
    <property type="entry name" value="MATERNAL EFFECT EMBRYO ARREST 18"/>
    <property type="match status" value="1"/>
</dbReference>
<sequence>MSSPTHAQPQQQQQQQQQQKPRGIVVFGGGTATNSLVDIFERIREQRGCSLSYVIPISDNGGSSSELIRMFGGPGRLVRLIPGSDSDPEPRALRELFNHRLSSDPEQARMEWLDVVEGRDRRLWGDPDANGNRGTGNAAIPSEKRELIRSIFNLMNLEIVKRARPSSTFNFARASIGNFFLTGARVFTGSLESGIYLLSTICSVPGTVTVLPVINSNFTHHISAGLADGTILAGQNSISHPSAPTSLPSADDHHDGKNNNSSTNNTNNKGMPQLLISPPPTGAENTRSSSPVPSALEKETAAHDLIEDATLPGSLPELRKPYINFKKAGAPRGRRRSSAAAAGGNGSDVRKHTDGTNESDRNGDADKGVENGDDNNNDGEGEGDEEEDEDEDEEEQDLPSRIDRIWYINPYGHEIRPVPNPKVLAAIRGAAAVVYSIGSLYTSIMPSIILRGVGDAIAGVPSVEGATASAAGSAGQQQQQAQGPRYKILILNSANDRETGPRASPFTAADFVRAIARGAGAESRGEYYNRHLQQRSGNSSNTVTNPSGATSSAAATLDITGPTPTPTPTPADQEKEEKEREAKEREEVRRYVTHIIYLESASAGAAIPRVDRDELQRRLGVECVKVYGRRDDPDDPAAMLKYDETALQRALEAIVGVGSGRPTADPLARGGGGGVGHWRRNTYEWT</sequence>